<organism evidence="2 3">
    <name type="scientific">Actinoplanes octamycinicus</name>
    <dbReference type="NCBI Taxonomy" id="135948"/>
    <lineage>
        <taxon>Bacteria</taxon>
        <taxon>Bacillati</taxon>
        <taxon>Actinomycetota</taxon>
        <taxon>Actinomycetes</taxon>
        <taxon>Micromonosporales</taxon>
        <taxon>Micromonosporaceae</taxon>
        <taxon>Actinoplanes</taxon>
    </lineage>
</organism>
<dbReference type="AlphaFoldDB" id="A0A7W7M9B8"/>
<sequence>MTNIDQYGRVRAAWQAAHRPVAGVPRWARIAANAVPLVVLPSGLWRLQFVFSDGGIGEKIYLVCLSIVAELLAFTAVGLIATWGERFPRWMPWAGGRPVPRLFAVVPATAAAIFLTVLWTVAFAAIFRDVTMGGTSLDPDFPTQGGFWEASMFYVCYLPLLLWGPLLGAVTFAYWRRRSQHGAE</sequence>
<evidence type="ECO:0000313" key="2">
    <source>
        <dbReference type="EMBL" id="MBB4741858.1"/>
    </source>
</evidence>
<protein>
    <submittedName>
        <fullName evidence="2">Uncharacterized protein</fullName>
    </submittedName>
</protein>
<keyword evidence="1" id="KW-1133">Transmembrane helix</keyword>
<keyword evidence="1" id="KW-0472">Membrane</keyword>
<comment type="caution">
    <text evidence="2">The sequence shown here is derived from an EMBL/GenBank/DDBJ whole genome shotgun (WGS) entry which is preliminary data.</text>
</comment>
<dbReference type="RefSeq" id="WP_185042296.1">
    <property type="nucleotide sequence ID" value="NZ_BAABFG010000005.1"/>
</dbReference>
<keyword evidence="1" id="KW-0812">Transmembrane</keyword>
<evidence type="ECO:0000313" key="3">
    <source>
        <dbReference type="Proteomes" id="UP000546162"/>
    </source>
</evidence>
<dbReference type="EMBL" id="JACHNB010000001">
    <property type="protein sequence ID" value="MBB4741858.1"/>
    <property type="molecule type" value="Genomic_DNA"/>
</dbReference>
<accession>A0A7W7M9B8</accession>
<evidence type="ECO:0000256" key="1">
    <source>
        <dbReference type="SAM" id="Phobius"/>
    </source>
</evidence>
<feature type="transmembrane region" description="Helical" evidence="1">
    <location>
        <begin position="60"/>
        <end position="81"/>
    </location>
</feature>
<reference evidence="2 3" key="1">
    <citation type="submission" date="2020-08" db="EMBL/GenBank/DDBJ databases">
        <title>Sequencing the genomes of 1000 actinobacteria strains.</title>
        <authorList>
            <person name="Klenk H.-P."/>
        </authorList>
    </citation>
    <scope>NUCLEOTIDE SEQUENCE [LARGE SCALE GENOMIC DNA]</scope>
    <source>
        <strain evidence="2 3">DSM 45809</strain>
    </source>
</reference>
<name>A0A7W7M9B8_9ACTN</name>
<dbReference type="Proteomes" id="UP000546162">
    <property type="component" value="Unassembled WGS sequence"/>
</dbReference>
<feature type="transmembrane region" description="Helical" evidence="1">
    <location>
        <begin position="147"/>
        <end position="175"/>
    </location>
</feature>
<gene>
    <name evidence="2" type="ORF">BJY16_005317</name>
</gene>
<proteinExistence type="predicted"/>
<keyword evidence="3" id="KW-1185">Reference proteome</keyword>
<feature type="transmembrane region" description="Helical" evidence="1">
    <location>
        <begin position="102"/>
        <end position="127"/>
    </location>
</feature>